<evidence type="ECO:0000256" key="1">
    <source>
        <dbReference type="SAM" id="Phobius"/>
    </source>
</evidence>
<comment type="caution">
    <text evidence="3">The sequence shown here is derived from an EMBL/GenBank/DDBJ whole genome shotgun (WGS) entry which is preliminary data.</text>
</comment>
<dbReference type="PANTHER" id="PTHR45138">
    <property type="entry name" value="REGULATORY COMPONENTS OF SENSORY TRANSDUCTION SYSTEM"/>
    <property type="match status" value="1"/>
</dbReference>
<dbReference type="InterPro" id="IPR029787">
    <property type="entry name" value="Nucleotide_cyclase"/>
</dbReference>
<evidence type="ECO:0000259" key="2">
    <source>
        <dbReference type="PROSITE" id="PS50887"/>
    </source>
</evidence>
<dbReference type="InterPro" id="IPR043128">
    <property type="entry name" value="Rev_trsase/Diguanyl_cyclase"/>
</dbReference>
<dbReference type="InterPro" id="IPR050469">
    <property type="entry name" value="Diguanylate_Cyclase"/>
</dbReference>
<evidence type="ECO:0000313" key="4">
    <source>
        <dbReference type="Proteomes" id="UP000231034"/>
    </source>
</evidence>
<organism evidence="3 4">
    <name type="scientific">Candidatus Nealsonbacteria bacterium CG_4_9_14_3_um_filter_37_13</name>
    <dbReference type="NCBI Taxonomy" id="1974695"/>
    <lineage>
        <taxon>Bacteria</taxon>
        <taxon>Candidatus Nealsoniibacteriota</taxon>
    </lineage>
</organism>
<dbReference type="SMART" id="SM00267">
    <property type="entry name" value="GGDEF"/>
    <property type="match status" value="1"/>
</dbReference>
<dbReference type="NCBIfam" id="TIGR00254">
    <property type="entry name" value="GGDEF"/>
    <property type="match status" value="1"/>
</dbReference>
<dbReference type="Proteomes" id="UP000231034">
    <property type="component" value="Unassembled WGS sequence"/>
</dbReference>
<dbReference type="EMBL" id="PFVR01000036">
    <property type="protein sequence ID" value="PJA84492.1"/>
    <property type="molecule type" value="Genomic_DNA"/>
</dbReference>
<dbReference type="SUPFAM" id="SSF55073">
    <property type="entry name" value="Nucleotide cyclase"/>
    <property type="match status" value="1"/>
</dbReference>
<dbReference type="GO" id="GO:0052621">
    <property type="term" value="F:diguanylate cyclase activity"/>
    <property type="evidence" value="ECO:0007669"/>
    <property type="project" value="TreeGrafter"/>
</dbReference>
<feature type="transmembrane region" description="Helical" evidence="1">
    <location>
        <begin position="6"/>
        <end position="27"/>
    </location>
</feature>
<dbReference type="InterPro" id="IPR000160">
    <property type="entry name" value="GGDEF_dom"/>
</dbReference>
<evidence type="ECO:0000313" key="3">
    <source>
        <dbReference type="EMBL" id="PJA84492.1"/>
    </source>
</evidence>
<protein>
    <recommendedName>
        <fullName evidence="2">GGDEF domain-containing protein</fullName>
    </recommendedName>
</protein>
<dbReference type="PROSITE" id="PS50887">
    <property type="entry name" value="GGDEF"/>
    <property type="match status" value="1"/>
</dbReference>
<keyword evidence="1" id="KW-1133">Transmembrane helix</keyword>
<dbReference type="CDD" id="cd01949">
    <property type="entry name" value="GGDEF"/>
    <property type="match status" value="1"/>
</dbReference>
<dbReference type="Pfam" id="PF00990">
    <property type="entry name" value="GGDEF"/>
    <property type="match status" value="1"/>
</dbReference>
<reference evidence="4" key="1">
    <citation type="submission" date="2017-09" db="EMBL/GenBank/DDBJ databases">
        <title>Depth-based differentiation of microbial function through sediment-hosted aquifers and enrichment of novel symbionts in the deep terrestrial subsurface.</title>
        <authorList>
            <person name="Probst A.J."/>
            <person name="Ladd B."/>
            <person name="Jarett J.K."/>
            <person name="Geller-Mcgrath D.E."/>
            <person name="Sieber C.M.K."/>
            <person name="Emerson J.B."/>
            <person name="Anantharaman K."/>
            <person name="Thomas B.C."/>
            <person name="Malmstrom R."/>
            <person name="Stieglmeier M."/>
            <person name="Klingl A."/>
            <person name="Woyke T."/>
            <person name="Ryan C.M."/>
            <person name="Banfield J.F."/>
        </authorList>
    </citation>
    <scope>NUCLEOTIDE SEQUENCE [LARGE SCALE GENOMIC DNA]</scope>
</reference>
<accession>A0A2M7Z599</accession>
<feature type="domain" description="GGDEF" evidence="2">
    <location>
        <begin position="41"/>
        <end position="154"/>
    </location>
</feature>
<name>A0A2M7Z599_9BACT</name>
<proteinExistence type="predicted"/>
<sequence length="154" mass="18087">MWHWLLDFLLIVCFFFFMIDKLTLLWVRRCYDLFYSITYRTGGYLIFMDIDNFKKFNDQYGHKTGDKILRKIGKAVLAESRFRGFRYGGDELIVLLPWGNKDKAIRLAHRIRERVERENANLGVTVTCVVVKKAEQIQCLIKDAKKGKNTVIAG</sequence>
<dbReference type="Gene3D" id="3.30.70.270">
    <property type="match status" value="1"/>
</dbReference>
<keyword evidence="1" id="KW-0812">Transmembrane</keyword>
<gene>
    <name evidence="3" type="ORF">CO145_01155</name>
</gene>
<dbReference type="PANTHER" id="PTHR45138:SF9">
    <property type="entry name" value="DIGUANYLATE CYCLASE DGCM-RELATED"/>
    <property type="match status" value="1"/>
</dbReference>
<dbReference type="AlphaFoldDB" id="A0A2M7Z599"/>
<keyword evidence="1" id="KW-0472">Membrane</keyword>